<dbReference type="PANTHER" id="PTHR11614">
    <property type="entry name" value="PHOSPHOLIPASE-RELATED"/>
    <property type="match status" value="1"/>
</dbReference>
<gene>
    <name evidence="2" type="ORF">DD238_007324</name>
</gene>
<protein>
    <recommendedName>
        <fullName evidence="1">Serine aminopeptidase S33 domain-containing protein</fullName>
    </recommendedName>
</protein>
<organism evidence="2 3">
    <name type="scientific">Peronospora effusa</name>
    <dbReference type="NCBI Taxonomy" id="542832"/>
    <lineage>
        <taxon>Eukaryota</taxon>
        <taxon>Sar</taxon>
        <taxon>Stramenopiles</taxon>
        <taxon>Oomycota</taxon>
        <taxon>Peronosporomycetes</taxon>
        <taxon>Peronosporales</taxon>
        <taxon>Peronosporaceae</taxon>
        <taxon>Peronospora</taxon>
    </lineage>
</organism>
<dbReference type="VEuPathDB" id="FungiDB:DD237_000516"/>
<dbReference type="SUPFAM" id="SSF53474">
    <property type="entry name" value="alpha/beta-Hydrolases"/>
    <property type="match status" value="1"/>
</dbReference>
<dbReference type="Pfam" id="PF12146">
    <property type="entry name" value="Hydrolase_4"/>
    <property type="match status" value="1"/>
</dbReference>
<dbReference type="EMBL" id="QLLG01000109">
    <property type="protein sequence ID" value="RMX68153.1"/>
    <property type="molecule type" value="Genomic_DNA"/>
</dbReference>
<name>A0A3M6VPV7_9STRA</name>
<proteinExistence type="predicted"/>
<feature type="domain" description="Serine aminopeptidase S33" evidence="1">
    <location>
        <begin position="45"/>
        <end position="173"/>
    </location>
</feature>
<comment type="caution">
    <text evidence="2">The sequence shown here is derived from an EMBL/GenBank/DDBJ whole genome shotgun (WGS) entry which is preliminary data.</text>
</comment>
<reference evidence="2 3" key="1">
    <citation type="submission" date="2018-06" db="EMBL/GenBank/DDBJ databases">
        <title>Comparative genomics of downy mildews reveals potential adaptations to biotrophy.</title>
        <authorList>
            <person name="Fletcher K."/>
            <person name="Klosterman S.J."/>
            <person name="Derevnina L."/>
            <person name="Martin F."/>
            <person name="Koike S."/>
            <person name="Reyes Chin-Wo S."/>
            <person name="Mou B."/>
            <person name="Michelmore R."/>
        </authorList>
    </citation>
    <scope>NUCLEOTIDE SEQUENCE [LARGE SCALE GENOMIC DNA]</scope>
    <source>
        <strain evidence="2 3">R14</strain>
    </source>
</reference>
<dbReference type="InterPro" id="IPR029058">
    <property type="entry name" value="AB_hydrolase_fold"/>
</dbReference>
<dbReference type="STRING" id="542832.A0A3M6VPV7"/>
<dbReference type="InterPro" id="IPR022742">
    <property type="entry name" value="Hydrolase_4"/>
</dbReference>
<sequence>MVTHKTVNYSSPVSSTCRPTYAMSKNRRDQKLSYLALFPSVDTPLRDIVLYLHGIGDHSRRYFDLYERLCNSNFSVLAYDMLSHGMSDLDVHGLRAHSAKFQYFIDDTNEFITMATMQLYEQLGITYSTNEPKLIISGMSYGTLVSLHTILSGKHDFSGVVLVAPALLAENDNHVKSASVLCLAVK</sequence>
<evidence type="ECO:0000313" key="2">
    <source>
        <dbReference type="EMBL" id="RMX68153.1"/>
    </source>
</evidence>
<dbReference type="InterPro" id="IPR051044">
    <property type="entry name" value="MAG_DAG_Lipase"/>
</dbReference>
<dbReference type="Gene3D" id="3.40.50.1820">
    <property type="entry name" value="alpha/beta hydrolase"/>
    <property type="match status" value="1"/>
</dbReference>
<dbReference type="Proteomes" id="UP000282087">
    <property type="component" value="Unassembled WGS sequence"/>
</dbReference>
<evidence type="ECO:0000313" key="3">
    <source>
        <dbReference type="Proteomes" id="UP000282087"/>
    </source>
</evidence>
<accession>A0A3M6VPV7</accession>
<dbReference type="AlphaFoldDB" id="A0A3M6VPV7"/>
<keyword evidence="3" id="KW-1185">Reference proteome</keyword>
<evidence type="ECO:0000259" key="1">
    <source>
        <dbReference type="Pfam" id="PF12146"/>
    </source>
</evidence>